<dbReference type="RefSeq" id="WP_357991851.1">
    <property type="nucleotide sequence ID" value="NZ_JBEYBR010000041.1"/>
</dbReference>
<dbReference type="Proteomes" id="UP001550535">
    <property type="component" value="Unassembled WGS sequence"/>
</dbReference>
<name>A0ABV2XC94_9NOCA</name>
<keyword evidence="2" id="KW-1185">Reference proteome</keyword>
<proteinExistence type="predicted"/>
<accession>A0ABV2XC94</accession>
<comment type="caution">
    <text evidence="1">The sequence shown here is derived from an EMBL/GenBank/DDBJ whole genome shotgun (WGS) entry which is preliminary data.</text>
</comment>
<evidence type="ECO:0000313" key="2">
    <source>
        <dbReference type="Proteomes" id="UP001550535"/>
    </source>
</evidence>
<sequence>MPSEIAPPSLEIPARLCEVMSGVAHTCAYLSHREPERDIDDFDREHGDDDFPDPLLTAHRLGRFYLLGASNFVRSIGHLISLDPPPTVAPGVLARSAAEYAARANFVTDLDDNPEMRVAKMARLFSDGFQNMGVNSSDATPEEAELSRRINRWRSKITLPKVKVPNFTDSVIQLSPELGPREYPLLSRLVHANAVTVTVVTLAEQMNHYTKIIDAWSHALFASWCTLKATMNACVLRDGDKDPVSFAWGVYSEVETTYNRYLWDMSVVQGFTPDVPRP</sequence>
<reference evidence="1 2" key="1">
    <citation type="submission" date="2024-06" db="EMBL/GenBank/DDBJ databases">
        <title>The Natural Products Discovery Center: Release of the First 8490 Sequenced Strains for Exploring Actinobacteria Biosynthetic Diversity.</title>
        <authorList>
            <person name="Kalkreuter E."/>
            <person name="Kautsar S.A."/>
            <person name="Yang D."/>
            <person name="Bader C.D."/>
            <person name="Teijaro C.N."/>
            <person name="Fluegel L."/>
            <person name="Davis C.M."/>
            <person name="Simpson J.R."/>
            <person name="Lauterbach L."/>
            <person name="Steele A.D."/>
            <person name="Gui C."/>
            <person name="Meng S."/>
            <person name="Li G."/>
            <person name="Viehrig K."/>
            <person name="Ye F."/>
            <person name="Su P."/>
            <person name="Kiefer A.F."/>
            <person name="Nichols A."/>
            <person name="Cepeda A.J."/>
            <person name="Yan W."/>
            <person name="Fan B."/>
            <person name="Jiang Y."/>
            <person name="Adhikari A."/>
            <person name="Zheng C.-J."/>
            <person name="Schuster L."/>
            <person name="Cowan T.M."/>
            <person name="Smanski M.J."/>
            <person name="Chevrette M.G."/>
            <person name="De Carvalho L.P.S."/>
            <person name="Shen B."/>
        </authorList>
    </citation>
    <scope>NUCLEOTIDE SEQUENCE [LARGE SCALE GENOMIC DNA]</scope>
    <source>
        <strain evidence="1 2">NPDC019434</strain>
    </source>
</reference>
<protein>
    <submittedName>
        <fullName evidence="1">Uncharacterized protein</fullName>
    </submittedName>
</protein>
<gene>
    <name evidence="1" type="ORF">ABZ507_17085</name>
</gene>
<evidence type="ECO:0000313" key="1">
    <source>
        <dbReference type="EMBL" id="MEU2123527.1"/>
    </source>
</evidence>
<organism evidence="1 2">
    <name type="scientific">Nocardia niwae</name>
    <dbReference type="NCBI Taxonomy" id="626084"/>
    <lineage>
        <taxon>Bacteria</taxon>
        <taxon>Bacillati</taxon>
        <taxon>Actinomycetota</taxon>
        <taxon>Actinomycetes</taxon>
        <taxon>Mycobacteriales</taxon>
        <taxon>Nocardiaceae</taxon>
        <taxon>Nocardia</taxon>
    </lineage>
</organism>
<dbReference type="EMBL" id="JBEYBR010000041">
    <property type="protein sequence ID" value="MEU2123527.1"/>
    <property type="molecule type" value="Genomic_DNA"/>
</dbReference>